<accession>A0A9W6U7J1</accession>
<sequence>MVRVFLALGGSLAVAAQVAVTVATSVSFVNDCTYDISLYDNNATETLAAGGSTSRELADGFSGMFRDGNSTEATLAEFAISGGKAWFAISAVPPGAGNCTSYADCAAASGKTGFNVAMSITPDVGSTSVNAECAAVTCASADCEGAYLYPTDTSKLRNCPEGLPIEVAFCPDGFSNSTTTSTTTITPTTVYTEAPVATTAAPVATAPVATTAAPGATTDAPVATTDAPIATTDAPVATTTAPVATTTAPVATTTAPVTATASPEATTAAPVASDADYSVGVATTDSASSSTSSTTSITSTTSTSTTGTSTSSASASATKTTSSGSTGDFSSATISSSFEYSGTNAGSATGTYGKVTAMSTCSTEDVSVTDPVGPLSEEVSMVFRGPMNIYNIAVFTGSSGSAWTKVSSYDADAGTQDNMVFMNNLNIDYTGADSSPQGYSTADGSATATESTIFGGTLADASDTSVTGGGPCVTTGCEVNIMTATNCADEDGCIGYYDDMGFHGWDGGMKMFVTKVQMPTGSTANLPAIWMLNAQVVRASQYGCNCRGEGSEGGCGELDIAEVIETNTDKDKVSTHYYFYDGSVSAGGDNYAARPTDSAVTYVTIFDNSGEGVVKTIEIGGDDFDFSVSSISADTVSTWLSASVENLLS</sequence>
<keyword evidence="5" id="KW-0378">Hydrolase</keyword>
<dbReference type="SMART" id="SM00205">
    <property type="entry name" value="THN"/>
    <property type="match status" value="1"/>
</dbReference>
<comment type="caution">
    <text evidence="12">The sequence shown here is derived from an EMBL/GenBank/DDBJ whole genome shotgun (WGS) entry which is preliminary data.</text>
</comment>
<dbReference type="PANTHER" id="PTHR31737">
    <property type="entry name" value="PROTEIN TOS1"/>
    <property type="match status" value="1"/>
</dbReference>
<keyword evidence="13" id="KW-1185">Reference proteome</keyword>
<evidence type="ECO:0000256" key="5">
    <source>
        <dbReference type="ARBA" id="ARBA00022801"/>
    </source>
</evidence>
<keyword evidence="7" id="KW-0961">Cell wall biogenesis/degradation</keyword>
<evidence type="ECO:0000313" key="13">
    <source>
        <dbReference type="Proteomes" id="UP001165121"/>
    </source>
</evidence>
<evidence type="ECO:0000259" key="11">
    <source>
        <dbReference type="Pfam" id="PF10290"/>
    </source>
</evidence>
<evidence type="ECO:0000256" key="1">
    <source>
        <dbReference type="ARBA" id="ARBA00000382"/>
    </source>
</evidence>
<feature type="region of interest" description="Disordered" evidence="8">
    <location>
        <begin position="252"/>
        <end position="271"/>
    </location>
</feature>
<dbReference type="InterPro" id="IPR018807">
    <property type="entry name" value="YJL171C/Tos1_N"/>
</dbReference>
<dbReference type="Pfam" id="PF10287">
    <property type="entry name" value="YJL171C_Tos1_C"/>
    <property type="match status" value="1"/>
</dbReference>
<reference evidence="12" key="1">
    <citation type="submission" date="2023-04" db="EMBL/GenBank/DDBJ databases">
        <title>Phytophthora fragariaefolia NBRC 109709.</title>
        <authorList>
            <person name="Ichikawa N."/>
            <person name="Sato H."/>
            <person name="Tonouchi N."/>
        </authorList>
    </citation>
    <scope>NUCLEOTIDE SEQUENCE</scope>
    <source>
        <strain evidence="12">NBRC 109709</strain>
    </source>
</reference>
<organism evidence="12 13">
    <name type="scientific">Phytophthora fragariaefolia</name>
    <dbReference type="NCBI Taxonomy" id="1490495"/>
    <lineage>
        <taxon>Eukaryota</taxon>
        <taxon>Sar</taxon>
        <taxon>Stramenopiles</taxon>
        <taxon>Oomycota</taxon>
        <taxon>Peronosporomycetes</taxon>
        <taxon>Peronosporales</taxon>
        <taxon>Peronosporaceae</taxon>
        <taxon>Phytophthora</taxon>
    </lineage>
</organism>
<dbReference type="AlphaFoldDB" id="A0A9W6U7J1"/>
<keyword evidence="4 9" id="KW-0732">Signal</keyword>
<dbReference type="InterPro" id="IPR018805">
    <property type="entry name" value="YJL171C/Tos1_C"/>
</dbReference>
<evidence type="ECO:0000256" key="2">
    <source>
        <dbReference type="ARBA" id="ARBA00006055"/>
    </source>
</evidence>
<evidence type="ECO:0000256" key="4">
    <source>
        <dbReference type="ARBA" id="ARBA00022729"/>
    </source>
</evidence>
<dbReference type="EMBL" id="BSXT01000436">
    <property type="protein sequence ID" value="GMF27365.1"/>
    <property type="molecule type" value="Genomic_DNA"/>
</dbReference>
<keyword evidence="6" id="KW-0326">Glycosidase</keyword>
<dbReference type="GO" id="GO:0071555">
    <property type="term" value="P:cell wall organization"/>
    <property type="evidence" value="ECO:0007669"/>
    <property type="project" value="UniProtKB-KW"/>
</dbReference>
<dbReference type="OrthoDB" id="118256at2759"/>
<feature type="region of interest" description="Disordered" evidence="8">
    <location>
        <begin position="283"/>
        <end position="329"/>
    </location>
</feature>
<evidence type="ECO:0000259" key="10">
    <source>
        <dbReference type="Pfam" id="PF10287"/>
    </source>
</evidence>
<comment type="catalytic activity">
    <reaction evidence="1">
        <text>Hydrolysis of (1-&gt;3)-beta-D-glucosidic linkages in (1-&gt;3)-beta-D-glucans.</text>
        <dbReference type="EC" id="3.2.1.39"/>
    </reaction>
</comment>
<dbReference type="PROSITE" id="PS51367">
    <property type="entry name" value="THAUMATIN_2"/>
    <property type="match status" value="1"/>
</dbReference>
<dbReference type="Gene3D" id="2.60.120.200">
    <property type="match status" value="1"/>
</dbReference>
<dbReference type="EC" id="3.2.1.39" evidence="3"/>
<evidence type="ECO:0000256" key="9">
    <source>
        <dbReference type="SAM" id="SignalP"/>
    </source>
</evidence>
<evidence type="ECO:0000313" key="12">
    <source>
        <dbReference type="EMBL" id="GMF27365.1"/>
    </source>
</evidence>
<feature type="chain" id="PRO_5040803132" description="glucan endo-1,3-beta-D-glucosidase" evidence="9">
    <location>
        <begin position="17"/>
        <end position="649"/>
    </location>
</feature>
<proteinExistence type="inferred from homology"/>
<evidence type="ECO:0000256" key="7">
    <source>
        <dbReference type="ARBA" id="ARBA00023316"/>
    </source>
</evidence>
<evidence type="ECO:0000256" key="3">
    <source>
        <dbReference type="ARBA" id="ARBA00012780"/>
    </source>
</evidence>
<comment type="similarity">
    <text evidence="2">Belongs to the PGA52 family.</text>
</comment>
<evidence type="ECO:0000256" key="8">
    <source>
        <dbReference type="SAM" id="MobiDB-lite"/>
    </source>
</evidence>
<feature type="signal peptide" evidence="9">
    <location>
        <begin position="1"/>
        <end position="16"/>
    </location>
</feature>
<feature type="domain" description="Cell wall protein YJL171C/Tos1 C-terminal" evidence="10">
    <location>
        <begin position="402"/>
        <end position="639"/>
    </location>
</feature>
<protein>
    <recommendedName>
        <fullName evidence="3">glucan endo-1,3-beta-D-glucosidase</fullName>
        <ecNumber evidence="3">3.2.1.39</ecNumber>
    </recommendedName>
</protein>
<feature type="domain" description="Cell wall protein YJL171C/Tos1 N-terminal" evidence="11">
    <location>
        <begin position="348"/>
        <end position="396"/>
    </location>
</feature>
<dbReference type="Proteomes" id="UP001165121">
    <property type="component" value="Unassembled WGS sequence"/>
</dbReference>
<dbReference type="SUPFAM" id="SSF49870">
    <property type="entry name" value="Osmotin, thaumatin-like protein"/>
    <property type="match status" value="1"/>
</dbReference>
<evidence type="ECO:0000256" key="6">
    <source>
        <dbReference type="ARBA" id="ARBA00023295"/>
    </source>
</evidence>
<dbReference type="InterPro" id="IPR037176">
    <property type="entry name" value="Osmotin/thaumatin-like_sf"/>
</dbReference>
<gene>
    <name evidence="12" type="ORF">Pfra01_000540900</name>
</gene>
<name>A0A9W6U7J1_9STRA</name>
<dbReference type="Pfam" id="PF10290">
    <property type="entry name" value="YJL171C_Tos1_N"/>
    <property type="match status" value="1"/>
</dbReference>
<dbReference type="PANTHER" id="PTHR31737:SF2">
    <property type="entry name" value="PROTEIN TOS1"/>
    <property type="match status" value="1"/>
</dbReference>
<dbReference type="GO" id="GO:0042973">
    <property type="term" value="F:glucan endo-1,3-beta-D-glucosidase activity"/>
    <property type="evidence" value="ECO:0007669"/>
    <property type="project" value="UniProtKB-EC"/>
</dbReference>
<dbReference type="InterPro" id="IPR001938">
    <property type="entry name" value="Thaumatin"/>
</dbReference>